<dbReference type="Proteomes" id="UP000773462">
    <property type="component" value="Unassembled WGS sequence"/>
</dbReference>
<gene>
    <name evidence="2" type="ORF">J2Z70_002201</name>
</gene>
<comment type="caution">
    <text evidence="2">The sequence shown here is derived from an EMBL/GenBank/DDBJ whole genome shotgun (WGS) entry which is preliminary data.</text>
</comment>
<reference evidence="2 3" key="1">
    <citation type="submission" date="2021-03" db="EMBL/GenBank/DDBJ databases">
        <title>Genomic Encyclopedia of Type Strains, Phase IV (KMG-IV): sequencing the most valuable type-strain genomes for metagenomic binning, comparative biology and taxonomic classification.</title>
        <authorList>
            <person name="Goeker M."/>
        </authorList>
    </citation>
    <scope>NUCLEOTIDE SEQUENCE [LARGE SCALE GENOMIC DNA]</scope>
    <source>
        <strain evidence="2 3">DSM 101953</strain>
    </source>
</reference>
<evidence type="ECO:0008006" key="4">
    <source>
        <dbReference type="Google" id="ProtNLM"/>
    </source>
</evidence>
<dbReference type="Pfam" id="PF14398">
    <property type="entry name" value="ATPgrasp_YheCD"/>
    <property type="match status" value="1"/>
</dbReference>
<dbReference type="EMBL" id="JAGGLV010000006">
    <property type="protein sequence ID" value="MBP2112047.1"/>
    <property type="molecule type" value="Genomic_DNA"/>
</dbReference>
<dbReference type="SUPFAM" id="SSF56059">
    <property type="entry name" value="Glutathione synthetase ATP-binding domain-like"/>
    <property type="match status" value="1"/>
</dbReference>
<accession>A0ABS4NRT0</accession>
<sequence>MTTTAMGFLGIMTGRRHGIPPIAEPEFCSHLCRAAPLYELKVLVFHPEDVAADGSYVRGYQWQNGQWEPAQAPPPDILYNRCFYRTPEEKRAASAALSVLTRCLPWSRGLPDKWGVYEILRRSPAAAPLLPETELYSSSEALGNMLAGREYGVFLKPRTGSHGKRTLHAVLLGRSEGGGVKVRGRDRDNKPFQYVFGTLDEGLDWIGRFIGQHRYIIQPYLHLTGSGGQPFDVRVLMQKNGTGAWTLTGMAVRLGTRGSLTSNLHGGGTAVPALPFLLDEYGAAGRDLLEELTLVSALLPPLLEESCGRLGELGLDFGIDAGGRIYLLEANSKPGRTVFRLTGDRRAARLAAENPLRYARHLLLSSSSQHKLPPGQLRSHGRMISMVPKEDS</sequence>
<organism evidence="2 3">
    <name type="scientific">Paenibacillus silagei</name>
    <dbReference type="NCBI Taxonomy" id="1670801"/>
    <lineage>
        <taxon>Bacteria</taxon>
        <taxon>Bacillati</taxon>
        <taxon>Bacillota</taxon>
        <taxon>Bacilli</taxon>
        <taxon>Bacillales</taxon>
        <taxon>Paenibacillaceae</taxon>
        <taxon>Paenibacillus</taxon>
    </lineage>
</organism>
<name>A0ABS4NRT0_9BACL</name>
<evidence type="ECO:0000313" key="3">
    <source>
        <dbReference type="Proteomes" id="UP000773462"/>
    </source>
</evidence>
<protein>
    <recommendedName>
        <fullName evidence="4">YheC/YheD family protein</fullName>
    </recommendedName>
</protein>
<feature type="region of interest" description="Disordered" evidence="1">
    <location>
        <begin position="369"/>
        <end position="392"/>
    </location>
</feature>
<dbReference type="RefSeq" id="WP_051477744.1">
    <property type="nucleotide sequence ID" value="NZ_JAGGLV010000006.1"/>
</dbReference>
<evidence type="ECO:0000313" key="2">
    <source>
        <dbReference type="EMBL" id="MBP2112047.1"/>
    </source>
</evidence>
<proteinExistence type="predicted"/>
<dbReference type="InterPro" id="IPR026838">
    <property type="entry name" value="YheC/D"/>
</dbReference>
<keyword evidence="3" id="KW-1185">Reference proteome</keyword>
<evidence type="ECO:0000256" key="1">
    <source>
        <dbReference type="SAM" id="MobiDB-lite"/>
    </source>
</evidence>